<evidence type="ECO:0000313" key="2">
    <source>
        <dbReference type="Proteomes" id="UP000449710"/>
    </source>
</evidence>
<reference evidence="1 2" key="1">
    <citation type="submission" date="2019-04" db="EMBL/GenBank/DDBJ databases">
        <title>Isachenkonia alkalipeptolytica gen. nov. sp. nov. a new anaerobic, alkiliphilic organothrophic bacterium capable to reduce synthesized ferrihydrite isolated from a soda lake.</title>
        <authorList>
            <person name="Toshchakov S.V."/>
            <person name="Zavarzina D.G."/>
            <person name="Zhilina T.N."/>
            <person name="Kostrikina N.A."/>
            <person name="Kublanov I.V."/>
        </authorList>
    </citation>
    <scope>NUCLEOTIDE SEQUENCE [LARGE SCALE GENOMIC DNA]</scope>
    <source>
        <strain evidence="1 2">Z-1701</strain>
    </source>
</reference>
<accession>A0AA43XJ05</accession>
<dbReference type="Proteomes" id="UP000449710">
    <property type="component" value="Unassembled WGS sequence"/>
</dbReference>
<name>A0AA43XJ05_9CLOT</name>
<sequence>MKSLNWDDIKSFANSKFHVFATDDGLDWCKKSWEMISSRGMNTFNSDEERLIVELRVLTLGIIYNEFFDLIDHEYFDDSMIESEDWLCEDETMLLCSFYNKYPDPENRINKINDLIDDLSLRSEIARTLVSGYGGPDRLFISLLSTAYTKTGDDNYAYYFENEVNIYNEVTYEEERALYWIYQEFCRNPKENCM</sequence>
<comment type="caution">
    <text evidence="1">The sequence shown here is derived from an EMBL/GenBank/DDBJ whole genome shotgun (WGS) entry which is preliminary data.</text>
</comment>
<dbReference type="AlphaFoldDB" id="A0AA43XJ05"/>
<keyword evidence="2" id="KW-1185">Reference proteome</keyword>
<protein>
    <submittedName>
        <fullName evidence="1">Uncharacterized protein</fullName>
    </submittedName>
</protein>
<evidence type="ECO:0000313" key="1">
    <source>
        <dbReference type="EMBL" id="NBG87683.1"/>
    </source>
</evidence>
<dbReference type="EMBL" id="SUMG01000003">
    <property type="protein sequence ID" value="NBG87683.1"/>
    <property type="molecule type" value="Genomic_DNA"/>
</dbReference>
<gene>
    <name evidence="1" type="ORF">ISALK_04135</name>
</gene>
<proteinExistence type="predicted"/>
<organism evidence="1 2">
    <name type="scientific">Isachenkonia alkalipeptolytica</name>
    <dbReference type="NCBI Taxonomy" id="2565777"/>
    <lineage>
        <taxon>Bacteria</taxon>
        <taxon>Bacillati</taxon>
        <taxon>Bacillota</taxon>
        <taxon>Clostridia</taxon>
        <taxon>Eubacteriales</taxon>
        <taxon>Clostridiaceae</taxon>
        <taxon>Isachenkonia</taxon>
    </lineage>
</organism>
<dbReference type="RefSeq" id="WP_160719356.1">
    <property type="nucleotide sequence ID" value="NZ_SUMG01000003.1"/>
</dbReference>